<dbReference type="EMBL" id="BGZK01003121">
    <property type="protein sequence ID" value="GBP98344.1"/>
    <property type="molecule type" value="Genomic_DNA"/>
</dbReference>
<sequence>MSDLESATPHRTPLAVHARTTHAAITFQLVTDSDHKFTDERRVIPSSPPRACRAHLRITAGGDGVLYAVHGVTSQISAVVNSVPDICTVLQEQCAYWRSGPRRLLHPQLCPLPVGAEARRFVPATW</sequence>
<gene>
    <name evidence="1" type="ORF">EVAR_58250_1</name>
</gene>
<reference evidence="1 2" key="1">
    <citation type="journal article" date="2019" name="Commun. Biol.">
        <title>The bagworm genome reveals a unique fibroin gene that provides high tensile strength.</title>
        <authorList>
            <person name="Kono N."/>
            <person name="Nakamura H."/>
            <person name="Ohtoshi R."/>
            <person name="Tomita M."/>
            <person name="Numata K."/>
            <person name="Arakawa K."/>
        </authorList>
    </citation>
    <scope>NUCLEOTIDE SEQUENCE [LARGE SCALE GENOMIC DNA]</scope>
</reference>
<evidence type="ECO:0000313" key="1">
    <source>
        <dbReference type="EMBL" id="GBP98344.1"/>
    </source>
</evidence>
<name>A0A4C2AGZ6_EUMVA</name>
<proteinExistence type="predicted"/>
<evidence type="ECO:0000313" key="2">
    <source>
        <dbReference type="Proteomes" id="UP000299102"/>
    </source>
</evidence>
<dbReference type="Proteomes" id="UP000299102">
    <property type="component" value="Unassembled WGS sequence"/>
</dbReference>
<protein>
    <submittedName>
        <fullName evidence="1">Uncharacterized protein</fullName>
    </submittedName>
</protein>
<organism evidence="1 2">
    <name type="scientific">Eumeta variegata</name>
    <name type="common">Bagworm moth</name>
    <name type="synonym">Eumeta japonica</name>
    <dbReference type="NCBI Taxonomy" id="151549"/>
    <lineage>
        <taxon>Eukaryota</taxon>
        <taxon>Metazoa</taxon>
        <taxon>Ecdysozoa</taxon>
        <taxon>Arthropoda</taxon>
        <taxon>Hexapoda</taxon>
        <taxon>Insecta</taxon>
        <taxon>Pterygota</taxon>
        <taxon>Neoptera</taxon>
        <taxon>Endopterygota</taxon>
        <taxon>Lepidoptera</taxon>
        <taxon>Glossata</taxon>
        <taxon>Ditrysia</taxon>
        <taxon>Tineoidea</taxon>
        <taxon>Psychidae</taxon>
        <taxon>Oiketicinae</taxon>
        <taxon>Eumeta</taxon>
    </lineage>
</organism>
<keyword evidence="2" id="KW-1185">Reference proteome</keyword>
<comment type="caution">
    <text evidence="1">The sequence shown here is derived from an EMBL/GenBank/DDBJ whole genome shotgun (WGS) entry which is preliminary data.</text>
</comment>
<accession>A0A4C2AGZ6</accession>
<dbReference type="AlphaFoldDB" id="A0A4C2AGZ6"/>